<keyword evidence="4" id="KW-1185">Reference proteome</keyword>
<dbReference type="OrthoDB" id="6388604at2"/>
<dbReference type="Gene3D" id="3.90.1750.20">
    <property type="entry name" value="Putative Large Serine Recombinase, Chain B, Domain 2"/>
    <property type="match status" value="1"/>
</dbReference>
<proteinExistence type="predicted"/>
<gene>
    <name evidence="3" type="ORF">ACG33_11600</name>
</gene>
<dbReference type="SUPFAM" id="SSF53041">
    <property type="entry name" value="Resolvase-like"/>
    <property type="match status" value="1"/>
</dbReference>
<dbReference type="PANTHER" id="PTHR30461">
    <property type="entry name" value="DNA-INVERTASE FROM LAMBDOID PROPHAGE"/>
    <property type="match status" value="1"/>
</dbReference>
<sequence>MTHAATTKRAIIYCRVSDKKQKHDGDGLHSQEHRCREYAASRSYEVEAVFHDDVSGGGDFMKRPGIVAMLRFLETQAHDGYVVVFDDLKRFARDTIFHLKLRQELATYRATVECLNFKFEDTPEGQFVETVIAAQGQLERLQNRRQTLQKMKARLERGYYVFAAPVGYRYEKVEGHGRMLVRDEPRASIVREALEGYASGRFQLQAEVKRFLASHPEYPRDRSGEVRAQDVTNLLKRPTYAGYVEGRNWGVALRKGHHAPLISFQTYRAIQDRLLGKARAPARKNLNADFPLRGAVACGHCGTPLTACWTKGKYLRYPYYLCPKRGCESYGKSIRRATIEGEFETLLHQLRPAPRLFRVARAMFEDLWNQRLATAETSRSGLETELAKIEREVEQFLDRIAQAQLPSVITAYENRIRQLEERKIEISEKISNCGRPLRSFDETLRTSLDFLANPWNLWASERLEHKKAVLKLAFADRLTYVRDEGFRTPDLALPFKVLAEIGCPG</sequence>
<reference evidence="3 4" key="1">
    <citation type="submission" date="2015-06" db="EMBL/GenBank/DDBJ databases">
        <title>A Comprehensive Approach to Explore the Metabolic and Phylogenetic Diversity of Bacterial Steroid Degradation in the Environment: Testosterone as an Example.</title>
        <authorList>
            <person name="Yang F.-C."/>
            <person name="Chen Y.-L."/>
            <person name="Yu C.-P."/>
            <person name="Tang S.-L."/>
            <person name="Wang P.-H."/>
            <person name="Ismail W."/>
            <person name="Wang C.-H."/>
            <person name="Yang C.-Y."/>
            <person name="Chiang Y.-R."/>
        </authorList>
    </citation>
    <scope>NUCLEOTIDE SEQUENCE [LARGE SCALE GENOMIC DNA]</scope>
    <source>
        <strain evidence="3 4">DSM 18526</strain>
    </source>
</reference>
<keyword evidence="1" id="KW-0175">Coiled coil</keyword>
<dbReference type="InterPro" id="IPR025827">
    <property type="entry name" value="Zn_ribbon_recom_dom"/>
</dbReference>
<dbReference type="Gene3D" id="3.40.50.1390">
    <property type="entry name" value="Resolvase, N-terminal catalytic domain"/>
    <property type="match status" value="1"/>
</dbReference>
<dbReference type="GO" id="GO:0003677">
    <property type="term" value="F:DNA binding"/>
    <property type="evidence" value="ECO:0007669"/>
    <property type="project" value="InterPro"/>
</dbReference>
<dbReference type="SMART" id="SM00857">
    <property type="entry name" value="Resolvase"/>
    <property type="match status" value="1"/>
</dbReference>
<dbReference type="InterPro" id="IPR038109">
    <property type="entry name" value="DNA_bind_recomb_sf"/>
</dbReference>
<dbReference type="EMBL" id="CP011971">
    <property type="protein sequence ID" value="AMN47731.1"/>
    <property type="molecule type" value="Genomic_DNA"/>
</dbReference>
<dbReference type="Proteomes" id="UP000070250">
    <property type="component" value="Chromosome"/>
</dbReference>
<evidence type="ECO:0000259" key="2">
    <source>
        <dbReference type="PROSITE" id="PS51736"/>
    </source>
</evidence>
<dbReference type="STRING" id="465721.ACG33_11600"/>
<organism evidence="3 4">
    <name type="scientific">Steroidobacter denitrificans</name>
    <dbReference type="NCBI Taxonomy" id="465721"/>
    <lineage>
        <taxon>Bacteria</taxon>
        <taxon>Pseudomonadati</taxon>
        <taxon>Pseudomonadota</taxon>
        <taxon>Gammaproteobacteria</taxon>
        <taxon>Steroidobacterales</taxon>
        <taxon>Steroidobacteraceae</taxon>
        <taxon>Steroidobacter</taxon>
    </lineage>
</organism>
<dbReference type="Pfam" id="PF00239">
    <property type="entry name" value="Resolvase"/>
    <property type="match status" value="1"/>
</dbReference>
<protein>
    <recommendedName>
        <fullName evidence="2">Resolvase/invertase-type recombinase catalytic domain-containing protein</fullName>
    </recommendedName>
</protein>
<dbReference type="InterPro" id="IPR050639">
    <property type="entry name" value="SSR_resolvase"/>
</dbReference>
<dbReference type="RefSeq" id="WP_066921368.1">
    <property type="nucleotide sequence ID" value="NZ_CP011971.1"/>
</dbReference>
<dbReference type="InterPro" id="IPR036162">
    <property type="entry name" value="Resolvase-like_N_sf"/>
</dbReference>
<feature type="coiled-coil region" evidence="1">
    <location>
        <begin position="131"/>
        <end position="158"/>
    </location>
</feature>
<feature type="coiled-coil region" evidence="1">
    <location>
        <begin position="372"/>
        <end position="429"/>
    </location>
</feature>
<evidence type="ECO:0000313" key="3">
    <source>
        <dbReference type="EMBL" id="AMN47731.1"/>
    </source>
</evidence>
<dbReference type="PANTHER" id="PTHR30461:SF23">
    <property type="entry name" value="DNA RECOMBINASE-RELATED"/>
    <property type="match status" value="1"/>
</dbReference>
<feature type="domain" description="Resolvase/invertase-type recombinase catalytic" evidence="2">
    <location>
        <begin position="9"/>
        <end position="158"/>
    </location>
</feature>
<accession>A0A127FDJ3</accession>
<dbReference type="PATRIC" id="fig|465721.4.peg.2475"/>
<dbReference type="PROSITE" id="PS51736">
    <property type="entry name" value="RECOMBINASES_3"/>
    <property type="match status" value="1"/>
</dbReference>
<evidence type="ECO:0000313" key="4">
    <source>
        <dbReference type="Proteomes" id="UP000070250"/>
    </source>
</evidence>
<name>A0A127FDJ3_STEDE</name>
<dbReference type="GO" id="GO:0000150">
    <property type="term" value="F:DNA strand exchange activity"/>
    <property type="evidence" value="ECO:0007669"/>
    <property type="project" value="InterPro"/>
</dbReference>
<dbReference type="Pfam" id="PF13408">
    <property type="entry name" value="Zn_ribbon_recom"/>
    <property type="match status" value="1"/>
</dbReference>
<dbReference type="InterPro" id="IPR006119">
    <property type="entry name" value="Resolv_N"/>
</dbReference>
<dbReference type="AlphaFoldDB" id="A0A127FDJ3"/>
<evidence type="ECO:0000256" key="1">
    <source>
        <dbReference type="SAM" id="Coils"/>
    </source>
</evidence>
<dbReference type="KEGG" id="sdf:ACG33_11600"/>
<dbReference type="CDD" id="cd00338">
    <property type="entry name" value="Ser_Recombinase"/>
    <property type="match status" value="1"/>
</dbReference>